<dbReference type="EMBL" id="CP017641">
    <property type="protein sequence ID" value="APZ91881.1"/>
    <property type="molecule type" value="Genomic_DNA"/>
</dbReference>
<dbReference type="InterPro" id="IPR029068">
    <property type="entry name" value="Glyas_Bleomycin-R_OHBP_Dase"/>
</dbReference>
<dbReference type="Proteomes" id="UP000187735">
    <property type="component" value="Chromosome"/>
</dbReference>
<name>A0A1P8WCV6_9PLAN</name>
<dbReference type="STRING" id="1891926.Fuma_01477"/>
<keyword evidence="2" id="KW-1185">Reference proteome</keyword>
<dbReference type="OrthoDB" id="286825at2"/>
<dbReference type="KEGG" id="fmr:Fuma_01477"/>
<evidence type="ECO:0000313" key="1">
    <source>
        <dbReference type="EMBL" id="APZ91881.1"/>
    </source>
</evidence>
<reference evidence="1 2" key="1">
    <citation type="journal article" date="2016" name="Front. Microbiol.">
        <title>Fuerstia marisgermanicae gen. nov., sp. nov., an Unusual Member of the Phylum Planctomycetes from the German Wadden Sea.</title>
        <authorList>
            <person name="Kohn T."/>
            <person name="Heuer A."/>
            <person name="Jogler M."/>
            <person name="Vollmers J."/>
            <person name="Boedeker C."/>
            <person name="Bunk B."/>
            <person name="Rast P."/>
            <person name="Borchert D."/>
            <person name="Glockner I."/>
            <person name="Freese H.M."/>
            <person name="Klenk H.P."/>
            <person name="Overmann J."/>
            <person name="Kaster A.K."/>
            <person name="Rohde M."/>
            <person name="Wiegand S."/>
            <person name="Jogler C."/>
        </authorList>
    </citation>
    <scope>NUCLEOTIDE SEQUENCE [LARGE SCALE GENOMIC DNA]</scope>
    <source>
        <strain evidence="1 2">NH11</strain>
    </source>
</reference>
<protein>
    <recommendedName>
        <fullName evidence="3">VOC domain-containing protein</fullName>
    </recommendedName>
</protein>
<accession>A0A1P8WCV6</accession>
<organism evidence="1 2">
    <name type="scientific">Fuerstiella marisgermanici</name>
    <dbReference type="NCBI Taxonomy" id="1891926"/>
    <lineage>
        <taxon>Bacteria</taxon>
        <taxon>Pseudomonadati</taxon>
        <taxon>Planctomycetota</taxon>
        <taxon>Planctomycetia</taxon>
        <taxon>Planctomycetales</taxon>
        <taxon>Planctomycetaceae</taxon>
        <taxon>Fuerstiella</taxon>
    </lineage>
</organism>
<evidence type="ECO:0008006" key="3">
    <source>
        <dbReference type="Google" id="ProtNLM"/>
    </source>
</evidence>
<dbReference type="AlphaFoldDB" id="A0A1P8WCV6"/>
<gene>
    <name evidence="1" type="ORF">Fuma_01477</name>
</gene>
<sequence>MGRIFHHIGLPTQEKQPNESYVEDTKVWVTDPADHPYRVEFLRFENDSPVTGPLRDMPHVAYRVDDMAAAVAGKEIILEPFTPMAGLSVAFVKEDGAVIEFMKFEGGATEFADLA</sequence>
<dbReference type="SUPFAM" id="SSF54593">
    <property type="entry name" value="Glyoxalase/Bleomycin resistance protein/Dihydroxybiphenyl dioxygenase"/>
    <property type="match status" value="1"/>
</dbReference>
<proteinExistence type="predicted"/>
<dbReference type="RefSeq" id="WP_077023573.1">
    <property type="nucleotide sequence ID" value="NZ_CP017641.1"/>
</dbReference>
<evidence type="ECO:0000313" key="2">
    <source>
        <dbReference type="Proteomes" id="UP000187735"/>
    </source>
</evidence>